<dbReference type="PANTHER" id="PTHR42978:SF6">
    <property type="entry name" value="QUORUM-QUENCHING LACTONASE YTNP-RELATED"/>
    <property type="match status" value="1"/>
</dbReference>
<dbReference type="Gene3D" id="3.60.15.10">
    <property type="entry name" value="Ribonuclease Z/Hydroxyacylglutathione hydrolase-like"/>
    <property type="match status" value="1"/>
</dbReference>
<evidence type="ECO:0000256" key="2">
    <source>
        <dbReference type="ARBA" id="ARBA00022723"/>
    </source>
</evidence>
<name>A0A9W6JDY9_9HYPH</name>
<feature type="domain" description="Metallo-beta-lactamase" evidence="6">
    <location>
        <begin position="92"/>
        <end position="297"/>
    </location>
</feature>
<dbReference type="Pfam" id="PF00753">
    <property type="entry name" value="Lactamase_B"/>
    <property type="match status" value="1"/>
</dbReference>
<accession>A0A9W6JDY9</accession>
<dbReference type="CDD" id="cd07720">
    <property type="entry name" value="OPHC2-like_MBL-fold"/>
    <property type="match status" value="1"/>
</dbReference>
<sequence>MTVTTRRRLIAATAGLAAGAALPAGRANAAAPAAGRQAPGVYRYNVGDIEVTALTDGMTRRKLDDAFVRNAPVSDVRAALQEAFLGPDTVPVSFTTLVVNTGRRLILIDAGAGANLAPTAGQLSESMAAAGIDPKAIDAVVISHFHPDHIGGVRLKDGSNAFPNAELMVPEAEWAFWMDDGQMSRAPEAMKGAFRMARRVFEPVARDVARFGREEELAPGVTALPAPGHTPGHSAFRVSSGSEQLIVWSDTTNLPALFVRHPGWHVMFDMDATQAETTRRRMLDMASRDRLAVAGYHFPFPAVGHIARRGPDEYAFVPDMWNPAL</sequence>
<dbReference type="RefSeq" id="WP_271203745.1">
    <property type="nucleotide sequence ID" value="NZ_BSFK01000005.1"/>
</dbReference>
<dbReference type="InterPro" id="IPR051013">
    <property type="entry name" value="MBL_superfamily_lactonases"/>
</dbReference>
<dbReference type="PROSITE" id="PS51318">
    <property type="entry name" value="TAT"/>
    <property type="match status" value="1"/>
</dbReference>
<evidence type="ECO:0000256" key="1">
    <source>
        <dbReference type="ARBA" id="ARBA00007749"/>
    </source>
</evidence>
<gene>
    <name evidence="7" type="ORF">GCM10008171_10650</name>
</gene>
<reference evidence="7" key="1">
    <citation type="journal article" date="2014" name="Int. J. Syst. Evol. Microbiol.">
        <title>Complete genome sequence of Corynebacterium casei LMG S-19264T (=DSM 44701T), isolated from a smear-ripened cheese.</title>
        <authorList>
            <consortium name="US DOE Joint Genome Institute (JGI-PGF)"/>
            <person name="Walter F."/>
            <person name="Albersmeier A."/>
            <person name="Kalinowski J."/>
            <person name="Ruckert C."/>
        </authorList>
    </citation>
    <scope>NUCLEOTIDE SEQUENCE</scope>
    <source>
        <strain evidence="7">VKM B-2555</strain>
    </source>
</reference>
<feature type="chain" id="PRO_5040967626" evidence="5">
    <location>
        <begin position="30"/>
        <end position="325"/>
    </location>
</feature>
<protein>
    <submittedName>
        <fullName evidence="7">MBL fold metallo-hydrolase</fullName>
    </submittedName>
</protein>
<dbReference type="EMBL" id="BSFK01000005">
    <property type="protein sequence ID" value="GLK75811.1"/>
    <property type="molecule type" value="Genomic_DNA"/>
</dbReference>
<reference evidence="7" key="2">
    <citation type="submission" date="2023-01" db="EMBL/GenBank/DDBJ databases">
        <authorList>
            <person name="Sun Q."/>
            <person name="Evtushenko L."/>
        </authorList>
    </citation>
    <scope>NUCLEOTIDE SEQUENCE</scope>
    <source>
        <strain evidence="7">VKM B-2555</strain>
    </source>
</reference>
<evidence type="ECO:0000313" key="7">
    <source>
        <dbReference type="EMBL" id="GLK75811.1"/>
    </source>
</evidence>
<keyword evidence="4" id="KW-0862">Zinc</keyword>
<dbReference type="InterPro" id="IPR001279">
    <property type="entry name" value="Metallo-B-lactamas"/>
</dbReference>
<comment type="caution">
    <text evidence="7">The sequence shown here is derived from an EMBL/GenBank/DDBJ whole genome shotgun (WGS) entry which is preliminary data.</text>
</comment>
<keyword evidence="8" id="KW-1185">Reference proteome</keyword>
<feature type="signal peptide" evidence="5">
    <location>
        <begin position="1"/>
        <end position="29"/>
    </location>
</feature>
<dbReference type="InterPro" id="IPR036866">
    <property type="entry name" value="RibonucZ/Hydroxyglut_hydro"/>
</dbReference>
<proteinExistence type="inferred from homology"/>
<evidence type="ECO:0000256" key="3">
    <source>
        <dbReference type="ARBA" id="ARBA00022801"/>
    </source>
</evidence>
<evidence type="ECO:0000256" key="4">
    <source>
        <dbReference type="ARBA" id="ARBA00022833"/>
    </source>
</evidence>
<dbReference type="SMART" id="SM00849">
    <property type="entry name" value="Lactamase_B"/>
    <property type="match status" value="1"/>
</dbReference>
<dbReference type="GO" id="GO:0016787">
    <property type="term" value="F:hydrolase activity"/>
    <property type="evidence" value="ECO:0007669"/>
    <property type="project" value="UniProtKB-KW"/>
</dbReference>
<evidence type="ECO:0000259" key="6">
    <source>
        <dbReference type="SMART" id="SM00849"/>
    </source>
</evidence>
<dbReference type="GO" id="GO:0046872">
    <property type="term" value="F:metal ion binding"/>
    <property type="evidence" value="ECO:0007669"/>
    <property type="project" value="UniProtKB-KW"/>
</dbReference>
<evidence type="ECO:0000256" key="5">
    <source>
        <dbReference type="SAM" id="SignalP"/>
    </source>
</evidence>
<dbReference type="AlphaFoldDB" id="A0A9W6JDY9"/>
<dbReference type="InterPro" id="IPR006311">
    <property type="entry name" value="TAT_signal"/>
</dbReference>
<keyword evidence="5" id="KW-0732">Signal</keyword>
<dbReference type="Proteomes" id="UP001143364">
    <property type="component" value="Unassembled WGS sequence"/>
</dbReference>
<organism evidence="7 8">
    <name type="scientific">Methylopila jiangsuensis</name>
    <dbReference type="NCBI Taxonomy" id="586230"/>
    <lineage>
        <taxon>Bacteria</taxon>
        <taxon>Pseudomonadati</taxon>
        <taxon>Pseudomonadota</taxon>
        <taxon>Alphaproteobacteria</taxon>
        <taxon>Hyphomicrobiales</taxon>
        <taxon>Methylopilaceae</taxon>
        <taxon>Methylopila</taxon>
    </lineage>
</organism>
<evidence type="ECO:0000313" key="8">
    <source>
        <dbReference type="Proteomes" id="UP001143364"/>
    </source>
</evidence>
<dbReference type="PANTHER" id="PTHR42978">
    <property type="entry name" value="QUORUM-QUENCHING LACTONASE YTNP-RELATED-RELATED"/>
    <property type="match status" value="1"/>
</dbReference>
<keyword evidence="3" id="KW-0378">Hydrolase</keyword>
<dbReference type="SUPFAM" id="SSF56281">
    <property type="entry name" value="Metallo-hydrolase/oxidoreductase"/>
    <property type="match status" value="1"/>
</dbReference>
<comment type="similarity">
    <text evidence="1">Belongs to the metallo-beta-lactamase superfamily.</text>
</comment>
<keyword evidence="2" id="KW-0479">Metal-binding</keyword>